<dbReference type="InterPro" id="IPR050113">
    <property type="entry name" value="Ub_conjugating_enzyme"/>
</dbReference>
<sequence length="261" mass="29204">MDPSLNTELNASSCSSSSSSAIRALQMELKRLQASPVEGFTVTCDDENIFKWTVAIFGPPGTIYQGGYFKAQLSFPDNYPSSPPTIRFLTDILHPNIYEDGNVCLSLLDQPVDDLHSGELPSERWSPIQNVRNILLSVISLLCEPQTSVPANMDASANYLKWKDAGETENEYAKIIRNQVISSKKGAEKDNITVPETDEEYREFYSNLEQKNKVADEKTKEEMMEQLKKLGDMCLRPFGLSTNNFQMVPQPGGGFSIQMKK</sequence>
<dbReference type="GO" id="GO:0005524">
    <property type="term" value="F:ATP binding"/>
    <property type="evidence" value="ECO:0007669"/>
    <property type="project" value="UniProtKB-UniRule"/>
</dbReference>
<dbReference type="Pfam" id="PF00179">
    <property type="entry name" value="UQ_con"/>
    <property type="match status" value="1"/>
</dbReference>
<dbReference type="GO" id="GO:0016740">
    <property type="term" value="F:transferase activity"/>
    <property type="evidence" value="ECO:0007669"/>
    <property type="project" value="UniProtKB-KW"/>
</dbReference>
<protein>
    <submittedName>
        <fullName evidence="7">UBC core domain-containing protein</fullName>
    </submittedName>
</protein>
<dbReference type="SUPFAM" id="SSF54495">
    <property type="entry name" value="UBC-like"/>
    <property type="match status" value="1"/>
</dbReference>
<evidence type="ECO:0000313" key="7">
    <source>
        <dbReference type="WBParaSite" id="jg24191"/>
    </source>
</evidence>
<evidence type="ECO:0000256" key="1">
    <source>
        <dbReference type="ARBA" id="ARBA00022679"/>
    </source>
</evidence>
<accession>A0A915DXE1</accession>
<reference evidence="7" key="1">
    <citation type="submission" date="2022-11" db="UniProtKB">
        <authorList>
            <consortium name="WormBaseParasite"/>
        </authorList>
    </citation>
    <scope>IDENTIFICATION</scope>
</reference>
<dbReference type="PANTHER" id="PTHR24067">
    <property type="entry name" value="UBIQUITIN-CONJUGATING ENZYME E2"/>
    <property type="match status" value="1"/>
</dbReference>
<keyword evidence="1" id="KW-0808">Transferase</keyword>
<evidence type="ECO:0000256" key="2">
    <source>
        <dbReference type="ARBA" id="ARBA00022786"/>
    </source>
</evidence>
<dbReference type="WBParaSite" id="jg24191">
    <property type="protein sequence ID" value="jg24191"/>
    <property type="gene ID" value="jg24191"/>
</dbReference>
<feature type="domain" description="UBC core" evidence="5">
    <location>
        <begin position="20"/>
        <end position="185"/>
    </location>
</feature>
<dbReference type="InterPro" id="IPR016135">
    <property type="entry name" value="UBQ-conjugating_enzyme/RWD"/>
</dbReference>
<proteinExistence type="inferred from homology"/>
<dbReference type="InterPro" id="IPR023313">
    <property type="entry name" value="UBQ-conjugating_AS"/>
</dbReference>
<keyword evidence="4" id="KW-0067">ATP-binding</keyword>
<organism evidence="6 7">
    <name type="scientific">Ditylenchus dipsaci</name>
    <dbReference type="NCBI Taxonomy" id="166011"/>
    <lineage>
        <taxon>Eukaryota</taxon>
        <taxon>Metazoa</taxon>
        <taxon>Ecdysozoa</taxon>
        <taxon>Nematoda</taxon>
        <taxon>Chromadorea</taxon>
        <taxon>Rhabditida</taxon>
        <taxon>Tylenchina</taxon>
        <taxon>Tylenchomorpha</taxon>
        <taxon>Sphaerularioidea</taxon>
        <taxon>Anguinidae</taxon>
        <taxon>Anguininae</taxon>
        <taxon>Ditylenchus</taxon>
    </lineage>
</organism>
<evidence type="ECO:0000259" key="5">
    <source>
        <dbReference type="PROSITE" id="PS50127"/>
    </source>
</evidence>
<name>A0A915DXE1_9BILA</name>
<evidence type="ECO:0000256" key="4">
    <source>
        <dbReference type="RuleBase" id="RU362109"/>
    </source>
</evidence>
<dbReference type="AlphaFoldDB" id="A0A915DXE1"/>
<evidence type="ECO:0000313" key="6">
    <source>
        <dbReference type="Proteomes" id="UP000887574"/>
    </source>
</evidence>
<dbReference type="Gene3D" id="3.10.110.10">
    <property type="entry name" value="Ubiquitin Conjugating Enzyme"/>
    <property type="match status" value="1"/>
</dbReference>
<keyword evidence="6" id="KW-1185">Reference proteome</keyword>
<dbReference type="PROSITE" id="PS50127">
    <property type="entry name" value="UBC_2"/>
    <property type="match status" value="1"/>
</dbReference>
<dbReference type="SMART" id="SM00212">
    <property type="entry name" value="UBCc"/>
    <property type="match status" value="1"/>
</dbReference>
<evidence type="ECO:0000256" key="3">
    <source>
        <dbReference type="PROSITE-ProRule" id="PRU10133"/>
    </source>
</evidence>
<dbReference type="FunFam" id="3.10.110.10:FF:000051">
    <property type="entry name" value="ubiquitin-conjugating enzyme E2 R2-like"/>
    <property type="match status" value="1"/>
</dbReference>
<dbReference type="GO" id="GO:0032446">
    <property type="term" value="P:protein modification by small protein conjugation"/>
    <property type="evidence" value="ECO:0007669"/>
    <property type="project" value="UniProtKB-ARBA"/>
</dbReference>
<comment type="similarity">
    <text evidence="4">Belongs to the ubiquitin-conjugating enzyme family.</text>
</comment>
<dbReference type="InterPro" id="IPR000608">
    <property type="entry name" value="UBC"/>
</dbReference>
<keyword evidence="4" id="KW-0547">Nucleotide-binding</keyword>
<feature type="active site" description="Glycyl thioester intermediate" evidence="3">
    <location>
        <position position="104"/>
    </location>
</feature>
<dbReference type="PROSITE" id="PS00183">
    <property type="entry name" value="UBC_1"/>
    <property type="match status" value="1"/>
</dbReference>
<dbReference type="Proteomes" id="UP000887574">
    <property type="component" value="Unplaced"/>
</dbReference>
<keyword evidence="2 4" id="KW-0833">Ubl conjugation pathway</keyword>